<dbReference type="InterPro" id="IPR000515">
    <property type="entry name" value="MetI-like"/>
</dbReference>
<protein>
    <submittedName>
        <fullName evidence="9">Dipeptide transport system permease protein dppB</fullName>
    </submittedName>
</protein>
<name>A0A380WP05_AMIAI</name>
<feature type="transmembrane region" description="Helical" evidence="7">
    <location>
        <begin position="279"/>
        <end position="299"/>
    </location>
</feature>
<dbReference type="PANTHER" id="PTHR43163">
    <property type="entry name" value="DIPEPTIDE TRANSPORT SYSTEM PERMEASE PROTEIN DPPB-RELATED"/>
    <property type="match status" value="1"/>
</dbReference>
<evidence type="ECO:0000256" key="1">
    <source>
        <dbReference type="ARBA" id="ARBA00004651"/>
    </source>
</evidence>
<dbReference type="OrthoDB" id="9805855at2"/>
<evidence type="ECO:0000256" key="3">
    <source>
        <dbReference type="ARBA" id="ARBA00022475"/>
    </source>
</evidence>
<dbReference type="GO" id="GO:0055085">
    <property type="term" value="P:transmembrane transport"/>
    <property type="evidence" value="ECO:0007669"/>
    <property type="project" value="InterPro"/>
</dbReference>
<dbReference type="PROSITE" id="PS50928">
    <property type="entry name" value="ABC_TM1"/>
    <property type="match status" value="1"/>
</dbReference>
<dbReference type="Pfam" id="PF00528">
    <property type="entry name" value="BPD_transp_1"/>
    <property type="match status" value="1"/>
</dbReference>
<comment type="subcellular location">
    <subcellularLocation>
        <location evidence="1 7">Cell membrane</location>
        <topology evidence="1 7">Multi-pass membrane protein</topology>
    </subcellularLocation>
</comment>
<evidence type="ECO:0000256" key="2">
    <source>
        <dbReference type="ARBA" id="ARBA00022448"/>
    </source>
</evidence>
<evidence type="ECO:0000313" key="10">
    <source>
        <dbReference type="Proteomes" id="UP000254701"/>
    </source>
</evidence>
<gene>
    <name evidence="9" type="primary">dppB_8</name>
    <name evidence="9" type="ORF">NCTC10684_03783</name>
</gene>
<feature type="transmembrane region" description="Helical" evidence="7">
    <location>
        <begin position="175"/>
        <end position="196"/>
    </location>
</feature>
<keyword evidence="5 7" id="KW-1133">Transmembrane helix</keyword>
<evidence type="ECO:0000256" key="5">
    <source>
        <dbReference type="ARBA" id="ARBA00022989"/>
    </source>
</evidence>
<dbReference type="Proteomes" id="UP000254701">
    <property type="component" value="Unassembled WGS sequence"/>
</dbReference>
<dbReference type="EMBL" id="UFSM01000001">
    <property type="protein sequence ID" value="SUU90525.1"/>
    <property type="molecule type" value="Genomic_DNA"/>
</dbReference>
<evidence type="ECO:0000256" key="6">
    <source>
        <dbReference type="ARBA" id="ARBA00023136"/>
    </source>
</evidence>
<reference evidence="9 10" key="1">
    <citation type="submission" date="2018-06" db="EMBL/GenBank/DDBJ databases">
        <authorList>
            <consortium name="Pathogen Informatics"/>
            <person name="Doyle S."/>
        </authorList>
    </citation>
    <scope>NUCLEOTIDE SEQUENCE [LARGE SCALE GENOMIC DNA]</scope>
    <source>
        <strain evidence="9 10">NCTC10684</strain>
    </source>
</reference>
<dbReference type="PANTHER" id="PTHR43163:SF6">
    <property type="entry name" value="DIPEPTIDE TRANSPORT SYSTEM PERMEASE PROTEIN DPPB-RELATED"/>
    <property type="match status" value="1"/>
</dbReference>
<evidence type="ECO:0000256" key="4">
    <source>
        <dbReference type="ARBA" id="ARBA00022692"/>
    </source>
</evidence>
<feature type="domain" description="ABC transmembrane type-1" evidence="8">
    <location>
        <begin position="98"/>
        <end position="299"/>
    </location>
</feature>
<sequence>MSRYVIGRIGQAVLVLWAAFTVSFVLLQLLPSDGVLIKFLNPELGLSPEQLAEIRVAYGADVPAWQQYLSTLQSVLSGDFGYSVRAGVPVTSLLATTLPTTLRLAAIALVVSVLVAAAIAYVATVSRSAWLRNTLHSLPSLFISIPVFWLGIALIQVFSFRLKLISVINPGPVEMLVLPVLAIAVPISAPLAQILIRSIDEVCTRPFVAVARAKGASHRRVLVSHVAGNAILPVLTIGGVLFGELVAGAVITETVFGLNGIGALTYLSVNTQDVTVLQAIVLISAAGFVLTNLIVDLLYPVFDPRLRNPAGASA</sequence>
<organism evidence="9 10">
    <name type="scientific">Aminobacter aminovorans</name>
    <name type="common">Chelatobacter heintzii</name>
    <dbReference type="NCBI Taxonomy" id="83263"/>
    <lineage>
        <taxon>Bacteria</taxon>
        <taxon>Pseudomonadati</taxon>
        <taxon>Pseudomonadota</taxon>
        <taxon>Alphaproteobacteria</taxon>
        <taxon>Hyphomicrobiales</taxon>
        <taxon>Phyllobacteriaceae</taxon>
        <taxon>Aminobacter</taxon>
    </lineage>
</organism>
<dbReference type="RefSeq" id="WP_115732506.1">
    <property type="nucleotide sequence ID" value="NZ_BAAAVY010000002.1"/>
</dbReference>
<evidence type="ECO:0000313" key="9">
    <source>
        <dbReference type="EMBL" id="SUU90525.1"/>
    </source>
</evidence>
<feature type="transmembrane region" description="Helical" evidence="7">
    <location>
        <begin position="221"/>
        <end position="242"/>
    </location>
</feature>
<comment type="similarity">
    <text evidence="7">Belongs to the binding-protein-dependent transport system permease family.</text>
</comment>
<dbReference type="Pfam" id="PF19300">
    <property type="entry name" value="BPD_transp_1_N"/>
    <property type="match status" value="1"/>
</dbReference>
<keyword evidence="6 7" id="KW-0472">Membrane</keyword>
<keyword evidence="3" id="KW-1003">Cell membrane</keyword>
<dbReference type="InterPro" id="IPR035906">
    <property type="entry name" value="MetI-like_sf"/>
</dbReference>
<evidence type="ECO:0000259" key="8">
    <source>
        <dbReference type="PROSITE" id="PS50928"/>
    </source>
</evidence>
<dbReference type="InterPro" id="IPR045621">
    <property type="entry name" value="BPD_transp_1_N"/>
</dbReference>
<dbReference type="AlphaFoldDB" id="A0A380WP05"/>
<accession>A0A380WP05</accession>
<dbReference type="CDD" id="cd06261">
    <property type="entry name" value="TM_PBP2"/>
    <property type="match status" value="1"/>
</dbReference>
<dbReference type="GO" id="GO:0005886">
    <property type="term" value="C:plasma membrane"/>
    <property type="evidence" value="ECO:0007669"/>
    <property type="project" value="UniProtKB-SubCell"/>
</dbReference>
<evidence type="ECO:0000256" key="7">
    <source>
        <dbReference type="RuleBase" id="RU363032"/>
    </source>
</evidence>
<feature type="transmembrane region" description="Helical" evidence="7">
    <location>
        <begin position="102"/>
        <end position="123"/>
    </location>
</feature>
<dbReference type="SUPFAM" id="SSF161098">
    <property type="entry name" value="MetI-like"/>
    <property type="match status" value="1"/>
</dbReference>
<proteinExistence type="inferred from homology"/>
<dbReference type="Gene3D" id="1.10.3720.10">
    <property type="entry name" value="MetI-like"/>
    <property type="match status" value="1"/>
</dbReference>
<feature type="transmembrane region" description="Helical" evidence="7">
    <location>
        <begin position="135"/>
        <end position="155"/>
    </location>
</feature>
<keyword evidence="2 7" id="KW-0813">Transport</keyword>
<feature type="transmembrane region" description="Helical" evidence="7">
    <location>
        <begin position="12"/>
        <end position="30"/>
    </location>
</feature>
<feature type="transmembrane region" description="Helical" evidence="7">
    <location>
        <begin position="248"/>
        <end position="267"/>
    </location>
</feature>
<keyword evidence="4 7" id="KW-0812">Transmembrane</keyword>